<protein>
    <submittedName>
        <fullName evidence="1">Uncharacterized protein</fullName>
    </submittedName>
</protein>
<sequence>MKTSKIKVNSRGYGMEYALDEVEDFSRLMGFDERSARRARLLAEETMSMVRAIVDEFSASFWMESTPECNCELHLQAEAPMDYDKKQELISASTQQRNEASVGIMGKIKDFIEDSMYNMRDGASVAVGDSQAMGMGGVVIADIYMWSLQQYRQDVQEQKEKGDDEAIDGLLDELEKSIVANIADDVKVSVKGNSIEMIIRKNFPLNRDGQ</sequence>
<dbReference type="Proteomes" id="UP000183469">
    <property type="component" value="Unassembled WGS sequence"/>
</dbReference>
<dbReference type="RefSeq" id="WP_256202781.1">
    <property type="nucleotide sequence ID" value="NZ_FNQG01000002.1"/>
</dbReference>
<dbReference type="EMBL" id="FNQG01000002">
    <property type="protein sequence ID" value="SDZ72883.1"/>
    <property type="molecule type" value="Genomic_DNA"/>
</dbReference>
<evidence type="ECO:0000313" key="2">
    <source>
        <dbReference type="Proteomes" id="UP000183469"/>
    </source>
</evidence>
<proteinExistence type="predicted"/>
<dbReference type="AlphaFoldDB" id="A0A1H3VDK2"/>
<gene>
    <name evidence="1" type="ORF">SAMN05660648_00084</name>
</gene>
<evidence type="ECO:0000313" key="1">
    <source>
        <dbReference type="EMBL" id="SDZ72883.1"/>
    </source>
</evidence>
<reference evidence="1 2" key="1">
    <citation type="submission" date="2016-10" db="EMBL/GenBank/DDBJ databases">
        <authorList>
            <person name="de Groot N.N."/>
        </authorList>
    </citation>
    <scope>NUCLEOTIDE SEQUENCE [LARGE SCALE GENOMIC DNA]</scope>
    <source>
        <strain evidence="1 2">DSM 2872</strain>
    </source>
</reference>
<name>A0A1H3VDK2_SELRU</name>
<accession>A0A1H3VDK2</accession>
<organism evidence="1 2">
    <name type="scientific">Selenomonas ruminantium</name>
    <dbReference type="NCBI Taxonomy" id="971"/>
    <lineage>
        <taxon>Bacteria</taxon>
        <taxon>Bacillati</taxon>
        <taxon>Bacillota</taxon>
        <taxon>Negativicutes</taxon>
        <taxon>Selenomonadales</taxon>
        <taxon>Selenomonadaceae</taxon>
        <taxon>Selenomonas</taxon>
    </lineage>
</organism>